<dbReference type="STRING" id="391587.KAOT1_19262"/>
<keyword evidence="2" id="KW-1185">Reference proteome</keyword>
<gene>
    <name evidence="1" type="ORF">KAOT1_19262</name>
</gene>
<protein>
    <submittedName>
        <fullName evidence="1">Uncharacterized protein</fullName>
    </submittedName>
</protein>
<comment type="caution">
    <text evidence="1">The sequence shown here is derived from an EMBL/GenBank/DDBJ whole genome shotgun (WGS) entry which is preliminary data.</text>
</comment>
<proteinExistence type="predicted"/>
<evidence type="ECO:0000313" key="2">
    <source>
        <dbReference type="Proteomes" id="UP000002945"/>
    </source>
</evidence>
<dbReference type="AlphaFoldDB" id="A9DP14"/>
<organism evidence="1 2">
    <name type="scientific">Kordia algicida OT-1</name>
    <dbReference type="NCBI Taxonomy" id="391587"/>
    <lineage>
        <taxon>Bacteria</taxon>
        <taxon>Pseudomonadati</taxon>
        <taxon>Bacteroidota</taxon>
        <taxon>Flavobacteriia</taxon>
        <taxon>Flavobacteriales</taxon>
        <taxon>Flavobacteriaceae</taxon>
        <taxon>Kordia</taxon>
    </lineage>
</organism>
<dbReference type="HOGENOM" id="CLU_3291236_0_0_10"/>
<dbReference type="EMBL" id="ABIB01000002">
    <property type="protein sequence ID" value="EDP97333.1"/>
    <property type="molecule type" value="Genomic_DNA"/>
</dbReference>
<sequence>MQMGDCEETANCETQGGYACGETIGAFCGFRTYEGDSCSC</sequence>
<reference evidence="1 2" key="1">
    <citation type="journal article" date="2011" name="J. Bacteriol.">
        <title>Genome sequence of the algicidal bacterium Kordia algicida OT-1.</title>
        <authorList>
            <person name="Lee H.S."/>
            <person name="Kang S.G."/>
            <person name="Kwon K.K."/>
            <person name="Lee J.H."/>
            <person name="Kim S.J."/>
        </authorList>
    </citation>
    <scope>NUCLEOTIDE SEQUENCE [LARGE SCALE GENOMIC DNA]</scope>
    <source>
        <strain evidence="1 2">OT-1</strain>
    </source>
</reference>
<evidence type="ECO:0000313" key="1">
    <source>
        <dbReference type="EMBL" id="EDP97333.1"/>
    </source>
</evidence>
<dbReference type="Proteomes" id="UP000002945">
    <property type="component" value="Unassembled WGS sequence"/>
</dbReference>
<name>A9DP14_9FLAO</name>
<accession>A9DP14</accession>